<proteinExistence type="inferred from homology"/>
<dbReference type="Pfam" id="PF00210">
    <property type="entry name" value="Ferritin"/>
    <property type="match status" value="1"/>
</dbReference>
<dbReference type="OrthoDB" id="186462at2759"/>
<dbReference type="PROSITE" id="PS50905">
    <property type="entry name" value="FERRITIN_LIKE"/>
    <property type="match status" value="1"/>
</dbReference>
<comment type="similarity">
    <text evidence="1 9">Belongs to the ferritin family.</text>
</comment>
<feature type="binding site" evidence="8">
    <location>
        <position position="25"/>
    </location>
    <ligand>
        <name>Fe cation</name>
        <dbReference type="ChEBI" id="CHEBI:24875"/>
        <label>1</label>
    </ligand>
</feature>
<keyword evidence="3 8" id="KW-0479">Metal-binding</keyword>
<dbReference type="AlphaFoldDB" id="A0A401TGH0"/>
<evidence type="ECO:0000259" key="10">
    <source>
        <dbReference type="PROSITE" id="PS50905"/>
    </source>
</evidence>
<dbReference type="PANTHER" id="PTHR11431:SF54">
    <property type="entry name" value="FERRITIN"/>
    <property type="match status" value="1"/>
</dbReference>
<comment type="function">
    <text evidence="6">Stores iron in a soluble, non-toxic, readily available form. Important for iron homeostasis. Has ferroxidase activity. Iron is taken up in the ferrous form and deposited as ferric hydroxides after oxidation.</text>
</comment>
<dbReference type="PANTHER" id="PTHR11431">
    <property type="entry name" value="FERRITIN"/>
    <property type="match status" value="1"/>
</dbReference>
<feature type="non-terminal residue" evidence="11">
    <location>
        <position position="1"/>
    </location>
</feature>
<dbReference type="GO" id="GO:0008199">
    <property type="term" value="F:ferric iron binding"/>
    <property type="evidence" value="ECO:0007669"/>
    <property type="project" value="InterPro"/>
</dbReference>
<comment type="caution">
    <text evidence="11">The sequence shown here is derived from an EMBL/GenBank/DDBJ whole genome shotgun (WGS) entry which is preliminary data.</text>
</comment>
<dbReference type="InterPro" id="IPR008331">
    <property type="entry name" value="Ferritin_DPS_dom"/>
</dbReference>
<reference evidence="11 12" key="1">
    <citation type="journal article" date="2018" name="Nat. Ecol. Evol.">
        <title>Shark genomes provide insights into elasmobranch evolution and the origin of vertebrates.</title>
        <authorList>
            <person name="Hara Y"/>
            <person name="Yamaguchi K"/>
            <person name="Onimaru K"/>
            <person name="Kadota M"/>
            <person name="Koyanagi M"/>
            <person name="Keeley SD"/>
            <person name="Tatsumi K"/>
            <person name="Tanaka K"/>
            <person name="Motone F"/>
            <person name="Kageyama Y"/>
            <person name="Nozu R"/>
            <person name="Adachi N"/>
            <person name="Nishimura O"/>
            <person name="Nakagawa R"/>
            <person name="Tanegashima C"/>
            <person name="Kiyatake I"/>
            <person name="Matsumoto R"/>
            <person name="Murakumo K"/>
            <person name="Nishida K"/>
            <person name="Terakita A"/>
            <person name="Kuratani S"/>
            <person name="Sato K"/>
            <person name="Hyodo S Kuraku.S."/>
        </authorList>
    </citation>
    <scope>NUCLEOTIDE SEQUENCE [LARGE SCALE GENOMIC DNA]</scope>
</reference>
<evidence type="ECO:0000256" key="4">
    <source>
        <dbReference type="ARBA" id="ARBA00023002"/>
    </source>
</evidence>
<keyword evidence="4" id="KW-0560">Oxidoreductase</keyword>
<evidence type="ECO:0000256" key="1">
    <source>
        <dbReference type="ARBA" id="ARBA00007513"/>
    </source>
</evidence>
<comment type="function">
    <text evidence="9">Stores iron in a soluble, non-toxic, readily available form. Important for iron homeostasis. Iron is taken up in the ferrous form and deposited as ferric hydroxides after oxidation.</text>
</comment>
<evidence type="ECO:0000256" key="3">
    <source>
        <dbReference type="ARBA" id="ARBA00022723"/>
    </source>
</evidence>
<dbReference type="InterPro" id="IPR001519">
    <property type="entry name" value="Ferritin"/>
</dbReference>
<keyword evidence="2 9" id="KW-0409">Iron storage</keyword>
<evidence type="ECO:0000256" key="2">
    <source>
        <dbReference type="ARBA" id="ARBA00022434"/>
    </source>
</evidence>
<dbReference type="SUPFAM" id="SSF47240">
    <property type="entry name" value="Ferritin-like"/>
    <property type="match status" value="1"/>
</dbReference>
<protein>
    <recommendedName>
        <fullName evidence="9">Ferritin</fullName>
    </recommendedName>
</protein>
<accession>A0A401TGH0</accession>
<gene>
    <name evidence="11" type="ORF">chiPu_0025962</name>
</gene>
<evidence type="ECO:0000256" key="8">
    <source>
        <dbReference type="PIRSR" id="PIRSR601519-1"/>
    </source>
</evidence>
<dbReference type="InterPro" id="IPR009040">
    <property type="entry name" value="Ferritin-like_diiron"/>
</dbReference>
<organism evidence="11 12">
    <name type="scientific">Chiloscyllium punctatum</name>
    <name type="common">Brownbanded bambooshark</name>
    <name type="synonym">Hemiscyllium punctatum</name>
    <dbReference type="NCBI Taxonomy" id="137246"/>
    <lineage>
        <taxon>Eukaryota</taxon>
        <taxon>Metazoa</taxon>
        <taxon>Chordata</taxon>
        <taxon>Craniata</taxon>
        <taxon>Vertebrata</taxon>
        <taxon>Chondrichthyes</taxon>
        <taxon>Elasmobranchii</taxon>
        <taxon>Galeomorphii</taxon>
        <taxon>Galeoidea</taxon>
        <taxon>Orectolobiformes</taxon>
        <taxon>Hemiscylliidae</taxon>
        <taxon>Chiloscyllium</taxon>
    </lineage>
</organism>
<dbReference type="EMBL" id="BEZZ01069565">
    <property type="protein sequence ID" value="GCC41732.1"/>
    <property type="molecule type" value="Genomic_DNA"/>
</dbReference>
<keyword evidence="12" id="KW-1185">Reference proteome</keyword>
<dbReference type="GO" id="GO:0006826">
    <property type="term" value="P:iron ion transport"/>
    <property type="evidence" value="ECO:0007669"/>
    <property type="project" value="InterPro"/>
</dbReference>
<dbReference type="Proteomes" id="UP000287033">
    <property type="component" value="Unassembled WGS sequence"/>
</dbReference>
<dbReference type="GO" id="GO:0004322">
    <property type="term" value="F:ferroxidase activity"/>
    <property type="evidence" value="ECO:0007669"/>
    <property type="project" value="UniProtKB-EC"/>
</dbReference>
<evidence type="ECO:0000256" key="7">
    <source>
        <dbReference type="ARBA" id="ARBA00047990"/>
    </source>
</evidence>
<dbReference type="GO" id="GO:0006879">
    <property type="term" value="P:intracellular iron ion homeostasis"/>
    <property type="evidence" value="ECO:0007669"/>
    <property type="project" value="UniProtKB-KW"/>
</dbReference>
<dbReference type="GO" id="GO:0008198">
    <property type="term" value="F:ferrous iron binding"/>
    <property type="evidence" value="ECO:0007669"/>
    <property type="project" value="TreeGrafter"/>
</dbReference>
<evidence type="ECO:0000256" key="9">
    <source>
        <dbReference type="RuleBase" id="RU361145"/>
    </source>
</evidence>
<keyword evidence="5 8" id="KW-0408">Iron</keyword>
<dbReference type="InterPro" id="IPR012347">
    <property type="entry name" value="Ferritin-like"/>
</dbReference>
<dbReference type="GO" id="GO:0005737">
    <property type="term" value="C:cytoplasm"/>
    <property type="evidence" value="ECO:0007669"/>
    <property type="project" value="TreeGrafter"/>
</dbReference>
<dbReference type="Gene3D" id="1.20.1260.10">
    <property type="match status" value="1"/>
</dbReference>
<evidence type="ECO:0000313" key="11">
    <source>
        <dbReference type="EMBL" id="GCC41732.1"/>
    </source>
</evidence>
<feature type="domain" description="Ferritin-like diiron" evidence="10">
    <location>
        <begin position="1"/>
        <end position="41"/>
    </location>
</feature>
<feature type="binding site" evidence="8">
    <location>
        <position position="28"/>
    </location>
    <ligand>
        <name>Fe cation</name>
        <dbReference type="ChEBI" id="CHEBI:24875"/>
        <label>1</label>
    </ligand>
</feature>
<dbReference type="InterPro" id="IPR009078">
    <property type="entry name" value="Ferritin-like_SF"/>
</dbReference>
<name>A0A401TGH0_CHIPU</name>
<comment type="catalytic activity">
    <reaction evidence="7">
        <text>4 Fe(2+) + O2 + 4 H(+) = 4 Fe(3+) + 2 H2O</text>
        <dbReference type="Rhea" id="RHEA:11148"/>
        <dbReference type="ChEBI" id="CHEBI:15377"/>
        <dbReference type="ChEBI" id="CHEBI:15378"/>
        <dbReference type="ChEBI" id="CHEBI:15379"/>
        <dbReference type="ChEBI" id="CHEBI:29033"/>
        <dbReference type="ChEBI" id="CHEBI:29034"/>
        <dbReference type="EC" id="1.16.3.1"/>
    </reaction>
</comment>
<evidence type="ECO:0000313" key="12">
    <source>
        <dbReference type="Proteomes" id="UP000287033"/>
    </source>
</evidence>
<evidence type="ECO:0000256" key="6">
    <source>
        <dbReference type="ARBA" id="ARBA00025111"/>
    </source>
</evidence>
<sequence>FCYFDRDDVALRHFAEFFKEQSHEEREHAEKLMAFQNKRGG</sequence>
<evidence type="ECO:0000256" key="5">
    <source>
        <dbReference type="ARBA" id="ARBA00023004"/>
    </source>
</evidence>